<comment type="caution">
    <text evidence="2">The sequence shown here is derived from an EMBL/GenBank/DDBJ whole genome shotgun (WGS) entry which is preliminary data.</text>
</comment>
<protein>
    <submittedName>
        <fullName evidence="2">Uncharacterized protein</fullName>
    </submittedName>
</protein>
<evidence type="ECO:0000313" key="2">
    <source>
        <dbReference type="EMBL" id="MBB3020686.1"/>
    </source>
</evidence>
<dbReference type="Pfam" id="PF06892">
    <property type="entry name" value="Phage_CP76"/>
    <property type="match status" value="1"/>
</dbReference>
<dbReference type="GO" id="GO:0003677">
    <property type="term" value="F:DNA binding"/>
    <property type="evidence" value="ECO:0007669"/>
    <property type="project" value="InterPro"/>
</dbReference>
<name>A0A7W4VPJ3_9HYPH</name>
<reference evidence="2 3" key="1">
    <citation type="submission" date="2020-08" db="EMBL/GenBank/DDBJ databases">
        <title>The Agave Microbiome: Exploring the role of microbial communities in plant adaptations to desert environments.</title>
        <authorList>
            <person name="Partida-Martinez L.P."/>
        </authorList>
    </citation>
    <scope>NUCLEOTIDE SEQUENCE [LARGE SCALE GENOMIC DNA]</scope>
    <source>
        <strain evidence="2 3">AT3.9</strain>
    </source>
</reference>
<keyword evidence="1" id="KW-0175">Coiled coil</keyword>
<dbReference type="InterPro" id="IPR009679">
    <property type="entry name" value="Phage_186_CII-like"/>
</dbReference>
<dbReference type="Proteomes" id="UP000532010">
    <property type="component" value="Unassembled WGS sequence"/>
</dbReference>
<organism evidence="2 3">
    <name type="scientific">Microvirga lupini</name>
    <dbReference type="NCBI Taxonomy" id="420324"/>
    <lineage>
        <taxon>Bacteria</taxon>
        <taxon>Pseudomonadati</taxon>
        <taxon>Pseudomonadota</taxon>
        <taxon>Alphaproteobacteria</taxon>
        <taxon>Hyphomicrobiales</taxon>
        <taxon>Methylobacteriaceae</taxon>
        <taxon>Microvirga</taxon>
    </lineage>
</organism>
<gene>
    <name evidence="2" type="ORF">FHR70_003772</name>
</gene>
<dbReference type="RefSeq" id="WP_183452908.1">
    <property type="nucleotide sequence ID" value="NZ_JACHWB010000005.1"/>
</dbReference>
<evidence type="ECO:0000256" key="1">
    <source>
        <dbReference type="SAM" id="Coils"/>
    </source>
</evidence>
<dbReference type="EMBL" id="JACHWB010000005">
    <property type="protein sequence ID" value="MBB3020686.1"/>
    <property type="molecule type" value="Genomic_DNA"/>
</dbReference>
<proteinExistence type="predicted"/>
<keyword evidence="3" id="KW-1185">Reference proteome</keyword>
<accession>A0A7W4VPJ3</accession>
<evidence type="ECO:0000313" key="3">
    <source>
        <dbReference type="Proteomes" id="UP000532010"/>
    </source>
</evidence>
<sequence>MNARNPYAAIKAAFDADVDRLGGVVVAASKSRVGQALISRYSSIADQNVTTHVPADVLLDLTMEIVRRGGTPETLQVLADLAGFKLVPRESAEAAGDNLIRHLADTSRAQAALSTTIADALSDGRIDPAEKAAIDAAAAAEEKELAELRNDLKRGTVTPIRGAA</sequence>
<feature type="coiled-coil region" evidence="1">
    <location>
        <begin position="131"/>
        <end position="158"/>
    </location>
</feature>
<dbReference type="AlphaFoldDB" id="A0A7W4VPJ3"/>